<evidence type="ECO:0000256" key="1">
    <source>
        <dbReference type="ARBA" id="ARBA00022801"/>
    </source>
</evidence>
<evidence type="ECO:0000313" key="5">
    <source>
        <dbReference type="Proteomes" id="UP000279089"/>
    </source>
</evidence>
<organism evidence="4 5">
    <name type="scientific">Chitinophaga barathri</name>
    <dbReference type="NCBI Taxonomy" id="1647451"/>
    <lineage>
        <taxon>Bacteria</taxon>
        <taxon>Pseudomonadati</taxon>
        <taxon>Bacteroidota</taxon>
        <taxon>Chitinophagia</taxon>
        <taxon>Chitinophagales</taxon>
        <taxon>Chitinophagaceae</taxon>
        <taxon>Chitinophaga</taxon>
    </lineage>
</organism>
<name>A0A3N4M4D2_9BACT</name>
<sequence>MFLPMKRIPLRYLVLTLLLSAANILYAQQSSVFPKNREKAVIKVPAKKFHLYLLAGQSNMAGRGIVAPQDTVGDPRILALNRDGEWEIAKDPVHFDKTAAGVGPGLSFAREMIKHDPDIVIGLIPCAAGGSGMDHWLNDHFWEQTRSYPWNNAIVRTRLAMKDGVLKGVLWHQGEADTAPEKAAAYSNNLVQLVTKFRQAFHTPDLPFVAGELPDFNKGSAAVNPTIYDAAKSLSFFTVVSGKGFTPLADGVHIDAASQRMFGKRYAEAMGSLRKK</sequence>
<feature type="domain" description="Sialate O-acetylesterase" evidence="3">
    <location>
        <begin position="49"/>
        <end position="270"/>
    </location>
</feature>
<dbReference type="SUPFAM" id="SSF52266">
    <property type="entry name" value="SGNH hydrolase"/>
    <property type="match status" value="1"/>
</dbReference>
<dbReference type="PANTHER" id="PTHR31988:SF19">
    <property type="entry name" value="9-O-ACETYL-N-ACETYLNEURAMINIC ACID DEACETYLASE-RELATED"/>
    <property type="match status" value="1"/>
</dbReference>
<accession>A0A3N4M4D2</accession>
<keyword evidence="1" id="KW-0378">Hydrolase</keyword>
<dbReference type="OrthoDB" id="9795554at2"/>
<feature type="chain" id="PRO_5018217913" evidence="2">
    <location>
        <begin position="28"/>
        <end position="276"/>
    </location>
</feature>
<dbReference type="AlphaFoldDB" id="A0A3N4M4D2"/>
<keyword evidence="2" id="KW-0732">Signal</keyword>
<dbReference type="Gene3D" id="3.40.50.1110">
    <property type="entry name" value="SGNH hydrolase"/>
    <property type="match status" value="1"/>
</dbReference>
<evidence type="ECO:0000256" key="2">
    <source>
        <dbReference type="SAM" id="SignalP"/>
    </source>
</evidence>
<evidence type="ECO:0000259" key="3">
    <source>
        <dbReference type="Pfam" id="PF03629"/>
    </source>
</evidence>
<keyword evidence="5" id="KW-1185">Reference proteome</keyword>
<dbReference type="EMBL" id="RMBX01000022">
    <property type="protein sequence ID" value="RPD37924.1"/>
    <property type="molecule type" value="Genomic_DNA"/>
</dbReference>
<dbReference type="Pfam" id="PF03629">
    <property type="entry name" value="SASA"/>
    <property type="match status" value="1"/>
</dbReference>
<dbReference type="GO" id="GO:0016788">
    <property type="term" value="F:hydrolase activity, acting on ester bonds"/>
    <property type="evidence" value="ECO:0007669"/>
    <property type="project" value="UniProtKB-ARBA"/>
</dbReference>
<dbReference type="InterPro" id="IPR052940">
    <property type="entry name" value="Carb_Esterase_6"/>
</dbReference>
<evidence type="ECO:0000313" key="4">
    <source>
        <dbReference type="EMBL" id="RPD37924.1"/>
    </source>
</evidence>
<comment type="caution">
    <text evidence="4">The sequence shown here is derived from an EMBL/GenBank/DDBJ whole genome shotgun (WGS) entry which is preliminary data.</text>
</comment>
<dbReference type="InterPro" id="IPR005181">
    <property type="entry name" value="SASA"/>
</dbReference>
<dbReference type="Proteomes" id="UP000279089">
    <property type="component" value="Unassembled WGS sequence"/>
</dbReference>
<gene>
    <name evidence="4" type="ORF">EG028_27630</name>
</gene>
<protein>
    <submittedName>
        <fullName evidence="4">Sialate O-acetylesterase</fullName>
    </submittedName>
</protein>
<dbReference type="PANTHER" id="PTHR31988">
    <property type="entry name" value="ESTERASE, PUTATIVE (DUF303)-RELATED"/>
    <property type="match status" value="1"/>
</dbReference>
<proteinExistence type="predicted"/>
<feature type="signal peptide" evidence="2">
    <location>
        <begin position="1"/>
        <end position="27"/>
    </location>
</feature>
<dbReference type="InterPro" id="IPR036514">
    <property type="entry name" value="SGNH_hydro_sf"/>
</dbReference>
<reference evidence="5" key="1">
    <citation type="submission" date="2018-11" db="EMBL/GenBank/DDBJ databases">
        <title>Chitinophaga lutea sp.nov., isolate from arsenic contaminated soil.</title>
        <authorList>
            <person name="Zong Y."/>
        </authorList>
    </citation>
    <scope>NUCLEOTIDE SEQUENCE [LARGE SCALE GENOMIC DNA]</scope>
    <source>
        <strain evidence="5">YLT18</strain>
    </source>
</reference>